<name>A0ABP1EH69_9FLAO</name>
<reference evidence="2 3" key="1">
    <citation type="submission" date="2024-05" db="EMBL/GenBank/DDBJ databases">
        <authorList>
            <person name="Duchaud E."/>
        </authorList>
    </citation>
    <scope>NUCLEOTIDE SEQUENCE [LARGE SCALE GENOMIC DNA]</scope>
    <source>
        <strain evidence="2">Ena-SAMPLE-TAB-13-05-2024-13:56:06:370-140302</strain>
    </source>
</reference>
<feature type="compositionally biased region" description="Basic and acidic residues" evidence="1">
    <location>
        <begin position="1"/>
        <end position="19"/>
    </location>
</feature>
<feature type="region of interest" description="Disordered" evidence="1">
    <location>
        <begin position="1"/>
        <end position="20"/>
    </location>
</feature>
<evidence type="ECO:0008006" key="4">
    <source>
        <dbReference type="Google" id="ProtNLM"/>
    </source>
</evidence>
<comment type="caution">
    <text evidence="2">The sequence shown here is derived from an EMBL/GenBank/DDBJ whole genome shotgun (WGS) entry which is preliminary data.</text>
</comment>
<keyword evidence="3" id="KW-1185">Reference proteome</keyword>
<accession>A0ABP1EH69</accession>
<dbReference type="EMBL" id="CAXIXY010000003">
    <property type="protein sequence ID" value="CAL2079794.1"/>
    <property type="molecule type" value="Genomic_DNA"/>
</dbReference>
<protein>
    <recommendedName>
        <fullName evidence="4">Phosphodiester glycosidase domain-containing protein</fullName>
    </recommendedName>
</protein>
<evidence type="ECO:0000313" key="3">
    <source>
        <dbReference type="Proteomes" id="UP001497416"/>
    </source>
</evidence>
<gene>
    <name evidence="2" type="ORF">T190607A01A_10923</name>
</gene>
<dbReference type="RefSeq" id="WP_348710659.1">
    <property type="nucleotide sequence ID" value="NZ_CAXIXY010000003.1"/>
</dbReference>
<evidence type="ECO:0000313" key="2">
    <source>
        <dbReference type="EMBL" id="CAL2079794.1"/>
    </source>
</evidence>
<proteinExistence type="predicted"/>
<organism evidence="2 3">
    <name type="scientific">Tenacibaculum platacis</name>
    <dbReference type="NCBI Taxonomy" id="3137852"/>
    <lineage>
        <taxon>Bacteria</taxon>
        <taxon>Pseudomonadati</taxon>
        <taxon>Bacteroidota</taxon>
        <taxon>Flavobacteriia</taxon>
        <taxon>Flavobacteriales</taxon>
        <taxon>Flavobacteriaceae</taxon>
        <taxon>Tenacibaculum</taxon>
    </lineage>
</organism>
<dbReference type="Proteomes" id="UP001497416">
    <property type="component" value="Unassembled WGS sequence"/>
</dbReference>
<evidence type="ECO:0000256" key="1">
    <source>
        <dbReference type="SAM" id="MobiDB-lite"/>
    </source>
</evidence>
<sequence length="223" mass="24841">MKKSKEELKGYFETGDKPTQDQYSDLIDSFVDAKQIEGEENRRFVIDKNGDVGVAQEKSIPEYTLSGITNNKISLLKDGVVVKDIDVTQFAGDNVVGKRLYSATYRPNFHDLVINKTTNEIVEDMYTDWQDVPLNEGYSASFLRAKIEGKFLVIHGFNVSGNSEDGVITSSLPYVVQATQFFRGGGTAGMQDYMVRANSKSLRSIGKLAGFNEFFAVLMVQTN</sequence>